<dbReference type="EMBL" id="CAMAPF010000007">
    <property type="protein sequence ID" value="CAH9058102.1"/>
    <property type="molecule type" value="Genomic_DNA"/>
</dbReference>
<proteinExistence type="predicted"/>
<dbReference type="AlphaFoldDB" id="A0AAV0C0Y9"/>
<protein>
    <submittedName>
        <fullName evidence="1">Uncharacterized protein</fullName>
    </submittedName>
</protein>
<dbReference type="Proteomes" id="UP001152523">
    <property type="component" value="Unassembled WGS sequence"/>
</dbReference>
<organism evidence="1 2">
    <name type="scientific">Cuscuta epithymum</name>
    <dbReference type="NCBI Taxonomy" id="186058"/>
    <lineage>
        <taxon>Eukaryota</taxon>
        <taxon>Viridiplantae</taxon>
        <taxon>Streptophyta</taxon>
        <taxon>Embryophyta</taxon>
        <taxon>Tracheophyta</taxon>
        <taxon>Spermatophyta</taxon>
        <taxon>Magnoliopsida</taxon>
        <taxon>eudicotyledons</taxon>
        <taxon>Gunneridae</taxon>
        <taxon>Pentapetalae</taxon>
        <taxon>asterids</taxon>
        <taxon>lamiids</taxon>
        <taxon>Solanales</taxon>
        <taxon>Convolvulaceae</taxon>
        <taxon>Cuscuteae</taxon>
        <taxon>Cuscuta</taxon>
        <taxon>Cuscuta subgen. Cuscuta</taxon>
    </lineage>
</organism>
<gene>
    <name evidence="1" type="ORF">CEPIT_LOCUS1206</name>
</gene>
<keyword evidence="2" id="KW-1185">Reference proteome</keyword>
<sequence length="137" mass="15263">MLSCRTVSFAGEEERWCITAGLPGRFHDEERDAGDTTHCRRSSDYCYLLIGERTSLSLRAGRTDGHPFAGGGRRSQLLVRDTCLAVVTLRRHLEEEAEVAAVGPASSCRRQRRLRTVQGEFGEDRGISSASIYCDLR</sequence>
<accession>A0AAV0C0Y9</accession>
<evidence type="ECO:0000313" key="2">
    <source>
        <dbReference type="Proteomes" id="UP001152523"/>
    </source>
</evidence>
<name>A0AAV0C0Y9_9ASTE</name>
<comment type="caution">
    <text evidence="1">The sequence shown here is derived from an EMBL/GenBank/DDBJ whole genome shotgun (WGS) entry which is preliminary data.</text>
</comment>
<evidence type="ECO:0000313" key="1">
    <source>
        <dbReference type="EMBL" id="CAH9058102.1"/>
    </source>
</evidence>
<reference evidence="1" key="1">
    <citation type="submission" date="2022-07" db="EMBL/GenBank/DDBJ databases">
        <authorList>
            <person name="Macas J."/>
            <person name="Novak P."/>
            <person name="Neumann P."/>
        </authorList>
    </citation>
    <scope>NUCLEOTIDE SEQUENCE</scope>
</reference>